<dbReference type="PROSITE" id="PS51257">
    <property type="entry name" value="PROKAR_LIPOPROTEIN"/>
    <property type="match status" value="1"/>
</dbReference>
<dbReference type="RefSeq" id="WP_152298510.1">
    <property type="nucleotide sequence ID" value="NZ_CP041166.1"/>
</dbReference>
<evidence type="ECO:0008006" key="3">
    <source>
        <dbReference type="Google" id="ProtNLM"/>
    </source>
</evidence>
<accession>A0AAJ4A240</accession>
<dbReference type="AlphaFoldDB" id="A0AAJ4A240"/>
<keyword evidence="2" id="KW-1185">Reference proteome</keyword>
<reference evidence="2" key="1">
    <citation type="submission" date="2019-06" db="EMBL/GenBank/DDBJ databases">
        <title>Sulfurimonas gotlandica sp. nov., a chemoautotrophic and psychrotolerant epsilonproteobacterium isolated from a pelagic redoxcline, and an emended description of the genus Sulfurimonas.</title>
        <authorList>
            <person name="Wang S."/>
            <person name="Jiang L."/>
            <person name="Shao Z."/>
        </authorList>
    </citation>
    <scope>NUCLEOTIDE SEQUENCE [LARGE SCALE GENOMIC DNA]</scope>
    <source>
        <strain evidence="2">1-1N</strain>
    </source>
</reference>
<organism evidence="1 2">
    <name type="scientific">Sulfurimonas xiamenensis</name>
    <dbReference type="NCBI Taxonomy" id="2590021"/>
    <lineage>
        <taxon>Bacteria</taxon>
        <taxon>Pseudomonadati</taxon>
        <taxon>Campylobacterota</taxon>
        <taxon>Epsilonproteobacteria</taxon>
        <taxon>Campylobacterales</taxon>
        <taxon>Sulfurimonadaceae</taxon>
        <taxon>Sulfurimonas</taxon>
    </lineage>
</organism>
<name>A0AAJ4A240_9BACT</name>
<gene>
    <name evidence="1" type="ORF">FJR47_00300</name>
</gene>
<protein>
    <recommendedName>
        <fullName evidence="3">Lipoprotein</fullName>
    </recommendedName>
</protein>
<dbReference type="KEGG" id="suln:FJR47_00300"/>
<dbReference type="Proteomes" id="UP000326061">
    <property type="component" value="Chromosome"/>
</dbReference>
<evidence type="ECO:0000313" key="1">
    <source>
        <dbReference type="EMBL" id="QFR42439.1"/>
    </source>
</evidence>
<dbReference type="EMBL" id="CP041166">
    <property type="protein sequence ID" value="QFR42439.1"/>
    <property type="molecule type" value="Genomic_DNA"/>
</dbReference>
<proteinExistence type="predicted"/>
<sequence>MKKILFTLFVILFIAGCADKKRVLNIENRGLCSAPSATLYLNTLEIQNSAKTFNISPDEIRKALADSLKETNCFYVFNKKAEPLKSENEYLVETKVSLFQEQEIIEKNIFKKEEKERLSMTIALYAHNESKKINANTTSELFIDKTKILGFTTQKDSAEDSETVLKNAVKQVSILLKDGFEKLQNSEK</sequence>
<evidence type="ECO:0000313" key="2">
    <source>
        <dbReference type="Proteomes" id="UP000326061"/>
    </source>
</evidence>